<protein>
    <submittedName>
        <fullName evidence="2">Uncharacterized protein</fullName>
    </submittedName>
</protein>
<dbReference type="InterPro" id="IPR050317">
    <property type="entry name" value="Plant_Fungal_Acyltransferase"/>
</dbReference>
<evidence type="ECO:0000256" key="1">
    <source>
        <dbReference type="ARBA" id="ARBA00022679"/>
    </source>
</evidence>
<gene>
    <name evidence="2" type="ORF">QCA50_002795</name>
</gene>
<dbReference type="GO" id="GO:0016747">
    <property type="term" value="F:acyltransferase activity, transferring groups other than amino-acyl groups"/>
    <property type="evidence" value="ECO:0007669"/>
    <property type="project" value="TreeGrafter"/>
</dbReference>
<reference evidence="2 3" key="1">
    <citation type="submission" date="2022-09" db="EMBL/GenBank/DDBJ databases">
        <authorList>
            <person name="Palmer J.M."/>
        </authorList>
    </citation>
    <scope>NUCLEOTIDE SEQUENCE [LARGE SCALE GENOMIC DNA]</scope>
    <source>
        <strain evidence="2 3">DSM 7382</strain>
    </source>
</reference>
<dbReference type="InterPro" id="IPR023213">
    <property type="entry name" value="CAT-like_dom_sf"/>
</dbReference>
<dbReference type="PANTHER" id="PTHR31642">
    <property type="entry name" value="TRICHOTHECENE 3-O-ACETYLTRANSFERASE"/>
    <property type="match status" value="1"/>
</dbReference>
<name>A0AAW0GQ77_9APHY</name>
<dbReference type="AlphaFoldDB" id="A0AAW0GQ77"/>
<dbReference type="Gene3D" id="3.30.559.10">
    <property type="entry name" value="Chloramphenicol acetyltransferase-like domain"/>
    <property type="match status" value="2"/>
</dbReference>
<proteinExistence type="predicted"/>
<evidence type="ECO:0000313" key="3">
    <source>
        <dbReference type="Proteomes" id="UP001385951"/>
    </source>
</evidence>
<accession>A0AAW0GQ77</accession>
<dbReference type="PANTHER" id="PTHR31642:SF310">
    <property type="entry name" value="FATTY ALCOHOL:CAFFEOYL-COA ACYLTRANSFERASE"/>
    <property type="match status" value="1"/>
</dbReference>
<keyword evidence="1" id="KW-0808">Transferase</keyword>
<sequence length="501" mass="56597">MTERVWLVRPNEPTRAGEHTIVLYPPTDTLVLSFTMHGLWELPADIDIERYKAALAQTMTIFPTAAGRLRKYPDTKWGKGDIYVDLNNHGIAVGYVDDYETEKLPVSGDVLIHPQEMEKWIIPMPLDVVNTDEPLVRFKFTKLHKTGQTIYTLCWLHALGDGYIANLFMTYTAYLYRGESIASLPVPSLTKVYFQPPPSDPALAKKFLPLMKHLRDAKTMEELFPALMQSEERTLPVHISFTSQQMKALTTRAVSAMPDPSTRLSKVDAVVAYLVLHYNQVLAELHPEQEQINTVVNTLDYRGNPRFAPTAMIGNCAITLTCPPFKLPPPPPRSAGQRGREKHFNECLAAVCLSIKAGTNQARDPDFLEPYLQYHNELCRQAYQEGKYQYILPAGPNEITFNSSHAANWHGAGDFFPEGSKWAKCKYTRFHTSAIIEKYIRIFNSNPILVPEKDGKPAHWDFSLVGGIECAFRLDASIAKTFEERVNRDLKAGIGETFAHL</sequence>
<keyword evidence="3" id="KW-1185">Reference proteome</keyword>
<comment type="caution">
    <text evidence="2">The sequence shown here is derived from an EMBL/GenBank/DDBJ whole genome shotgun (WGS) entry which is preliminary data.</text>
</comment>
<organism evidence="2 3">
    <name type="scientific">Cerrena zonata</name>
    <dbReference type="NCBI Taxonomy" id="2478898"/>
    <lineage>
        <taxon>Eukaryota</taxon>
        <taxon>Fungi</taxon>
        <taxon>Dikarya</taxon>
        <taxon>Basidiomycota</taxon>
        <taxon>Agaricomycotina</taxon>
        <taxon>Agaricomycetes</taxon>
        <taxon>Polyporales</taxon>
        <taxon>Cerrenaceae</taxon>
        <taxon>Cerrena</taxon>
    </lineage>
</organism>
<dbReference type="Proteomes" id="UP001385951">
    <property type="component" value="Unassembled WGS sequence"/>
</dbReference>
<dbReference type="Pfam" id="PF02458">
    <property type="entry name" value="Transferase"/>
    <property type="match status" value="1"/>
</dbReference>
<evidence type="ECO:0000313" key="2">
    <source>
        <dbReference type="EMBL" id="KAK7693229.1"/>
    </source>
</evidence>
<dbReference type="EMBL" id="JASBNA010000003">
    <property type="protein sequence ID" value="KAK7693229.1"/>
    <property type="molecule type" value="Genomic_DNA"/>
</dbReference>